<reference evidence="3" key="1">
    <citation type="submission" date="2016-10" db="EMBL/GenBank/DDBJ databases">
        <authorList>
            <person name="Varghese N."/>
            <person name="Submissions S."/>
        </authorList>
    </citation>
    <scope>NUCLEOTIDE SEQUENCE [LARGE SCALE GENOMIC DNA]</scope>
    <source>
        <strain evidence="3">DSM 44993</strain>
    </source>
</reference>
<evidence type="ECO:0000313" key="3">
    <source>
        <dbReference type="Proteomes" id="UP000198582"/>
    </source>
</evidence>
<gene>
    <name evidence="2" type="ORF">SAMN04489732_106363</name>
</gene>
<name>A0A1H8X6R1_9PSEU</name>
<dbReference type="GO" id="GO:0006950">
    <property type="term" value="P:response to stress"/>
    <property type="evidence" value="ECO:0007669"/>
    <property type="project" value="TreeGrafter"/>
</dbReference>
<dbReference type="InterPro" id="IPR000835">
    <property type="entry name" value="HTH_MarR-typ"/>
</dbReference>
<dbReference type="InterPro" id="IPR039422">
    <property type="entry name" value="MarR/SlyA-like"/>
</dbReference>
<keyword evidence="3" id="KW-1185">Reference proteome</keyword>
<dbReference type="InterPro" id="IPR036388">
    <property type="entry name" value="WH-like_DNA-bd_sf"/>
</dbReference>
<keyword evidence="2" id="KW-0238">DNA-binding</keyword>
<evidence type="ECO:0000259" key="1">
    <source>
        <dbReference type="PROSITE" id="PS50995"/>
    </source>
</evidence>
<dbReference type="STRING" id="394193.SAMN04489732_106363"/>
<dbReference type="Gene3D" id="1.10.10.10">
    <property type="entry name" value="Winged helix-like DNA-binding domain superfamily/Winged helix DNA-binding domain"/>
    <property type="match status" value="1"/>
</dbReference>
<evidence type="ECO:0000313" key="2">
    <source>
        <dbReference type="EMBL" id="SEP35602.1"/>
    </source>
</evidence>
<dbReference type="PANTHER" id="PTHR33164">
    <property type="entry name" value="TRANSCRIPTIONAL REGULATOR, MARR FAMILY"/>
    <property type="match status" value="1"/>
</dbReference>
<proteinExistence type="predicted"/>
<dbReference type="PROSITE" id="PS50995">
    <property type="entry name" value="HTH_MARR_2"/>
    <property type="match status" value="1"/>
</dbReference>
<dbReference type="OrthoDB" id="8635520at2"/>
<dbReference type="RefSeq" id="WP_091617856.1">
    <property type="nucleotide sequence ID" value="NZ_FOEF01000006.1"/>
</dbReference>
<accession>A0A1H8X6R1</accession>
<dbReference type="EMBL" id="FOEF01000006">
    <property type="protein sequence ID" value="SEP35602.1"/>
    <property type="molecule type" value="Genomic_DNA"/>
</dbReference>
<dbReference type="SUPFAM" id="SSF46785">
    <property type="entry name" value="Winged helix' DNA-binding domain"/>
    <property type="match status" value="1"/>
</dbReference>
<dbReference type="GO" id="GO:0003677">
    <property type="term" value="F:DNA binding"/>
    <property type="evidence" value="ECO:0007669"/>
    <property type="project" value="UniProtKB-KW"/>
</dbReference>
<organism evidence="2 3">
    <name type="scientific">Amycolatopsis saalfeldensis</name>
    <dbReference type="NCBI Taxonomy" id="394193"/>
    <lineage>
        <taxon>Bacteria</taxon>
        <taxon>Bacillati</taxon>
        <taxon>Actinomycetota</taxon>
        <taxon>Actinomycetes</taxon>
        <taxon>Pseudonocardiales</taxon>
        <taxon>Pseudonocardiaceae</taxon>
        <taxon>Amycolatopsis</taxon>
    </lineage>
</organism>
<dbReference type="SMART" id="SM00347">
    <property type="entry name" value="HTH_MARR"/>
    <property type="match status" value="1"/>
</dbReference>
<dbReference type="Proteomes" id="UP000198582">
    <property type="component" value="Unassembled WGS sequence"/>
</dbReference>
<dbReference type="InterPro" id="IPR036390">
    <property type="entry name" value="WH_DNA-bd_sf"/>
</dbReference>
<dbReference type="AlphaFoldDB" id="A0A1H8X6R1"/>
<sequence>MNGETAVRAWARMRSLVLDQHDRRREVSDALGMSFIKVKALYRVAERPMTMRELTETLNTDRPYTTLVVDDLVRRELAVREPHPDDRRSRVVTLTPAGREAAALALRILGEPPEAVLALPPADLAALDRILARLTPS</sequence>
<feature type="domain" description="HTH marR-type" evidence="1">
    <location>
        <begin position="1"/>
        <end position="136"/>
    </location>
</feature>
<protein>
    <submittedName>
        <fullName evidence="2">DNA-binding transcriptional regulator, MarR family</fullName>
    </submittedName>
</protein>
<dbReference type="GO" id="GO:0003700">
    <property type="term" value="F:DNA-binding transcription factor activity"/>
    <property type="evidence" value="ECO:0007669"/>
    <property type="project" value="InterPro"/>
</dbReference>
<dbReference type="PANTHER" id="PTHR33164:SF99">
    <property type="entry name" value="MARR FAMILY REGULATORY PROTEIN"/>
    <property type="match status" value="1"/>
</dbReference>
<dbReference type="Pfam" id="PF12802">
    <property type="entry name" value="MarR_2"/>
    <property type="match status" value="1"/>
</dbReference>